<keyword evidence="1" id="KW-0479">Metal-binding</keyword>
<dbReference type="GO" id="GO:0006655">
    <property type="term" value="P:phosphatidylglycerol biosynthetic process"/>
    <property type="evidence" value="ECO:0007669"/>
    <property type="project" value="UniProtKB-UniPathway"/>
</dbReference>
<evidence type="ECO:0000313" key="4">
    <source>
        <dbReference type="EMBL" id="MBB5223345.1"/>
    </source>
</evidence>
<sequence>MRRIVGSFGGVGFAPVGAGTWGSLAALVIGYLLHWLGGFPLLAIATVIAFAAGLWAAQHEVGSPGKFDPSWIVIDEVVGMWIALFPLSLGLWLNDAPASLFPWPGWVSAFVIFRLLDIWKPGPVGWADRRRGAAGVMLDDVIAGILTALAVTVMAGIAHGWLA</sequence>
<dbReference type="GO" id="GO:0009395">
    <property type="term" value="P:phospholipid catabolic process"/>
    <property type="evidence" value="ECO:0007669"/>
    <property type="project" value="UniProtKB-KW"/>
</dbReference>
<dbReference type="PANTHER" id="PTHR36305">
    <property type="entry name" value="PHOSPHATIDYLGLYCEROPHOSPHATASE A"/>
    <property type="match status" value="1"/>
</dbReference>
<comment type="cofactor">
    <cofactor evidence="1">
        <name>Mg(2+)</name>
        <dbReference type="ChEBI" id="CHEBI:18420"/>
    </cofactor>
</comment>
<organism evidence="4 5">
    <name type="scientific">Amaricoccus macauensis</name>
    <dbReference type="NCBI Taxonomy" id="57001"/>
    <lineage>
        <taxon>Bacteria</taxon>
        <taxon>Pseudomonadati</taxon>
        <taxon>Pseudomonadota</taxon>
        <taxon>Alphaproteobacteria</taxon>
        <taxon>Rhodobacterales</taxon>
        <taxon>Paracoccaceae</taxon>
        <taxon>Amaricoccus</taxon>
    </lineage>
</organism>
<keyword evidence="1 2" id="KW-0812">Transmembrane</keyword>
<keyword evidence="1" id="KW-0443">Lipid metabolism</keyword>
<dbReference type="GO" id="GO:0005886">
    <property type="term" value="C:plasma membrane"/>
    <property type="evidence" value="ECO:0007669"/>
    <property type="project" value="UniProtKB-SubCell"/>
</dbReference>
<dbReference type="EC" id="3.1.3.27" evidence="1"/>
<accession>A0A840SS10</accession>
<keyword evidence="1" id="KW-0595">Phospholipid degradation</keyword>
<dbReference type="AlphaFoldDB" id="A0A840SS10"/>
<keyword evidence="1" id="KW-1003">Cell membrane</keyword>
<comment type="catalytic activity">
    <reaction evidence="1">
        <text>a 1,2-diacyl-sn-glycero-3-phospho-(1'-sn-glycero-3'-phosphate) + H2O = a 1,2-diacyl-sn-glycero-3-phospho-(1'-sn-glycerol) + phosphate</text>
        <dbReference type="Rhea" id="RHEA:33751"/>
        <dbReference type="ChEBI" id="CHEBI:15377"/>
        <dbReference type="ChEBI" id="CHEBI:43474"/>
        <dbReference type="ChEBI" id="CHEBI:60110"/>
        <dbReference type="ChEBI" id="CHEBI:64716"/>
        <dbReference type="EC" id="3.1.3.27"/>
    </reaction>
</comment>
<feature type="transmembrane region" description="Helical" evidence="2">
    <location>
        <begin position="140"/>
        <end position="162"/>
    </location>
</feature>
<dbReference type="InterPro" id="IPR007686">
    <property type="entry name" value="YutG/PgpA"/>
</dbReference>
<feature type="transmembrane region" description="Helical" evidence="2">
    <location>
        <begin position="39"/>
        <end position="57"/>
    </location>
</feature>
<dbReference type="Proteomes" id="UP000549457">
    <property type="component" value="Unassembled WGS sequence"/>
</dbReference>
<dbReference type="CDD" id="cd06971">
    <property type="entry name" value="PgpA"/>
    <property type="match status" value="1"/>
</dbReference>
<name>A0A840SS10_9RHOB</name>
<dbReference type="PANTHER" id="PTHR36305:SF1">
    <property type="entry name" value="PHOSPHATIDYLGLYCEROPHOSPHATASE A"/>
    <property type="match status" value="1"/>
</dbReference>
<dbReference type="EMBL" id="JACHFM010000003">
    <property type="protein sequence ID" value="MBB5223345.1"/>
    <property type="molecule type" value="Genomic_DNA"/>
</dbReference>
<feature type="transmembrane region" description="Helical" evidence="2">
    <location>
        <begin position="12"/>
        <end position="33"/>
    </location>
</feature>
<dbReference type="InterPro" id="IPR026037">
    <property type="entry name" value="PgpA"/>
</dbReference>
<evidence type="ECO:0000259" key="3">
    <source>
        <dbReference type="Pfam" id="PF04608"/>
    </source>
</evidence>
<dbReference type="GO" id="GO:0008962">
    <property type="term" value="F:phosphatidylglycerophosphatase activity"/>
    <property type="evidence" value="ECO:0007669"/>
    <property type="project" value="UniProtKB-EC"/>
</dbReference>
<comment type="function">
    <text evidence="1">Lipid phosphatase which dephosphorylates phosphatidylglycerophosphate (PGP) to phosphatidylglycerol (PG).</text>
</comment>
<keyword evidence="5" id="KW-1185">Reference proteome</keyword>
<keyword evidence="1" id="KW-0460">Magnesium</keyword>
<keyword evidence="1" id="KW-0442">Lipid degradation</keyword>
<comment type="caution">
    <text evidence="4">The sequence shown here is derived from an EMBL/GenBank/DDBJ whole genome shotgun (WGS) entry which is preliminary data.</text>
</comment>
<dbReference type="InterPro" id="IPR036681">
    <property type="entry name" value="PgpA-like_sf"/>
</dbReference>
<dbReference type="PIRSF" id="PIRSF006162">
    <property type="entry name" value="PgpA"/>
    <property type="match status" value="1"/>
</dbReference>
<keyword evidence="2" id="KW-1133">Transmembrane helix</keyword>
<dbReference type="GO" id="GO:0046872">
    <property type="term" value="F:metal ion binding"/>
    <property type="evidence" value="ECO:0007669"/>
    <property type="project" value="UniProtKB-KW"/>
</dbReference>
<keyword evidence="1" id="KW-1208">Phospholipid metabolism</keyword>
<dbReference type="Pfam" id="PF04608">
    <property type="entry name" value="PgpA"/>
    <property type="match status" value="1"/>
</dbReference>
<keyword evidence="1 4" id="KW-0378">Hydrolase</keyword>
<feature type="transmembrane region" description="Helical" evidence="2">
    <location>
        <begin position="69"/>
        <end position="94"/>
    </location>
</feature>
<protein>
    <recommendedName>
        <fullName evidence="1">Phosphatidylglycerophosphatase A</fullName>
        <ecNumber evidence="1">3.1.3.27</ecNumber>
    </recommendedName>
    <alternativeName>
        <fullName evidence="1">Phosphatidylglycerolphosphate phosphatase A</fullName>
    </alternativeName>
</protein>
<evidence type="ECO:0000256" key="1">
    <source>
        <dbReference type="PIRNR" id="PIRNR006162"/>
    </source>
</evidence>
<feature type="domain" description="YutG/PgpA" evidence="3">
    <location>
        <begin position="5"/>
        <end position="154"/>
    </location>
</feature>
<evidence type="ECO:0000256" key="2">
    <source>
        <dbReference type="SAM" id="Phobius"/>
    </source>
</evidence>
<reference evidence="4 5" key="1">
    <citation type="submission" date="2020-08" db="EMBL/GenBank/DDBJ databases">
        <title>Genomic Encyclopedia of Type Strains, Phase IV (KMG-IV): sequencing the most valuable type-strain genomes for metagenomic binning, comparative biology and taxonomic classification.</title>
        <authorList>
            <person name="Goeker M."/>
        </authorList>
    </citation>
    <scope>NUCLEOTIDE SEQUENCE [LARGE SCALE GENOMIC DNA]</scope>
    <source>
        <strain evidence="4 5">DSM 101730</strain>
    </source>
</reference>
<dbReference type="SUPFAM" id="SSF101307">
    <property type="entry name" value="YutG-like"/>
    <property type="match status" value="1"/>
</dbReference>
<evidence type="ECO:0000313" key="5">
    <source>
        <dbReference type="Proteomes" id="UP000549457"/>
    </source>
</evidence>
<comment type="subcellular location">
    <subcellularLocation>
        <location evidence="1">Cell inner membrane</location>
        <topology evidence="1">Multi-pass membrane protein</topology>
    </subcellularLocation>
</comment>
<dbReference type="RefSeq" id="WP_184151995.1">
    <property type="nucleotide sequence ID" value="NZ_JACHFM010000003.1"/>
</dbReference>
<dbReference type="UniPathway" id="UPA00084">
    <property type="reaction ID" value="UER00504"/>
</dbReference>
<keyword evidence="1 2" id="KW-0472">Membrane</keyword>
<gene>
    <name evidence="4" type="ORF">HNP73_003292</name>
</gene>
<comment type="pathway">
    <text evidence="1">Phospholipid metabolism; phosphatidylglycerol biosynthesis; phosphatidylglycerol from CDP-diacylglycerol: step 2/2.</text>
</comment>
<keyword evidence="1" id="KW-0997">Cell inner membrane</keyword>
<proteinExistence type="predicted"/>